<proteinExistence type="predicted"/>
<dbReference type="GO" id="GO:0004061">
    <property type="term" value="F:arylformamidase activity"/>
    <property type="evidence" value="ECO:0007669"/>
    <property type="project" value="UniProtKB-EC"/>
</dbReference>
<dbReference type="EMBL" id="CADCVB010000064">
    <property type="protein sequence ID" value="CAA9418550.1"/>
    <property type="molecule type" value="Genomic_DNA"/>
</dbReference>
<evidence type="ECO:0000256" key="1">
    <source>
        <dbReference type="ARBA" id="ARBA00022801"/>
    </source>
</evidence>
<name>A0A6J4PSS1_9ACTN</name>
<dbReference type="InterPro" id="IPR049492">
    <property type="entry name" value="BD-FAE-like_dom"/>
</dbReference>
<keyword evidence="1 3" id="KW-0378">Hydrolase</keyword>
<dbReference type="InterPro" id="IPR050300">
    <property type="entry name" value="GDXG_lipolytic_enzyme"/>
</dbReference>
<organism evidence="3">
    <name type="scientific">uncultured Rubrobacteraceae bacterium</name>
    <dbReference type="NCBI Taxonomy" id="349277"/>
    <lineage>
        <taxon>Bacteria</taxon>
        <taxon>Bacillati</taxon>
        <taxon>Actinomycetota</taxon>
        <taxon>Rubrobacteria</taxon>
        <taxon>Rubrobacterales</taxon>
        <taxon>Rubrobacteraceae</taxon>
        <taxon>environmental samples</taxon>
    </lineage>
</organism>
<evidence type="ECO:0000259" key="2">
    <source>
        <dbReference type="Pfam" id="PF20434"/>
    </source>
</evidence>
<dbReference type="EC" id="3.5.1.9" evidence="3"/>
<dbReference type="InterPro" id="IPR029058">
    <property type="entry name" value="AB_hydrolase_fold"/>
</dbReference>
<reference evidence="3" key="1">
    <citation type="submission" date="2020-02" db="EMBL/GenBank/DDBJ databases">
        <authorList>
            <person name="Meier V. D."/>
        </authorList>
    </citation>
    <scope>NUCLEOTIDE SEQUENCE</scope>
    <source>
        <strain evidence="3">AVDCRST_MAG78</strain>
    </source>
</reference>
<dbReference type="PROSITE" id="PS00122">
    <property type="entry name" value="CARBOXYLESTERASE_B_1"/>
    <property type="match status" value="1"/>
</dbReference>
<dbReference type="Gene3D" id="3.40.50.1820">
    <property type="entry name" value="alpha/beta hydrolase"/>
    <property type="match status" value="1"/>
</dbReference>
<dbReference type="PANTHER" id="PTHR48081:SF33">
    <property type="entry name" value="KYNURENINE FORMAMIDASE"/>
    <property type="match status" value="1"/>
</dbReference>
<sequence length="286" mass="32036">MLYRDFSTQEELDAQYNLREAVPEFPRYKEFYEEQSREARERLECRLDVPYGPTLAEHLDVFPVAESEAPILVFFHGGYWHTFGSKDFSFVAEGPVSAGVTTVVTNYALCPKVTLEEIVRQSRAAIAWLYENAVGFGGDRERIYVSGHSAGGHLTAMLALTDWEADYGLPADIVKGGCPISGLFDLRPFPYTYLQPKLQLTWDQVLRNSPILRIPAAAPPLLVTYGDEETSELRRQSDDFLAAWRSRGLRGEHLPQPGKDHFSAIDGFLDASSPLCRAILGQMAAQ</sequence>
<dbReference type="InterPro" id="IPR019826">
    <property type="entry name" value="Carboxylesterase_B_AS"/>
</dbReference>
<protein>
    <submittedName>
        <fullName evidence="3">Kynurenine formamidase</fullName>
        <ecNumber evidence="3">3.5.1.9</ecNumber>
    </submittedName>
</protein>
<dbReference type="AlphaFoldDB" id="A0A6J4PSS1"/>
<dbReference type="Pfam" id="PF20434">
    <property type="entry name" value="BD-FAE"/>
    <property type="match status" value="1"/>
</dbReference>
<evidence type="ECO:0000313" key="3">
    <source>
        <dbReference type="EMBL" id="CAA9418550.1"/>
    </source>
</evidence>
<gene>
    <name evidence="3" type="ORF">AVDCRST_MAG78-861</name>
</gene>
<dbReference type="PANTHER" id="PTHR48081">
    <property type="entry name" value="AB HYDROLASE SUPERFAMILY PROTEIN C4A8.06C"/>
    <property type="match status" value="1"/>
</dbReference>
<accession>A0A6J4PSS1</accession>
<feature type="domain" description="BD-FAE-like" evidence="2">
    <location>
        <begin position="65"/>
        <end position="163"/>
    </location>
</feature>
<dbReference type="SUPFAM" id="SSF53474">
    <property type="entry name" value="alpha/beta-Hydrolases"/>
    <property type="match status" value="1"/>
</dbReference>